<dbReference type="GO" id="GO:0005886">
    <property type="term" value="C:plasma membrane"/>
    <property type="evidence" value="ECO:0007669"/>
    <property type="project" value="UniProtKB-SubCell"/>
</dbReference>
<dbReference type="Proteomes" id="UP000332933">
    <property type="component" value="Unassembled WGS sequence"/>
</dbReference>
<feature type="transmembrane region" description="Helical" evidence="6">
    <location>
        <begin position="435"/>
        <end position="453"/>
    </location>
</feature>
<name>A0A485LSG8_9STRA</name>
<comment type="subcellular location">
    <subcellularLocation>
        <location evidence="1">Cell membrane</location>
        <topology evidence="1">Multi-pass membrane protein</topology>
    </subcellularLocation>
</comment>
<feature type="transmembrane region" description="Helical" evidence="6">
    <location>
        <begin position="297"/>
        <end position="322"/>
    </location>
</feature>
<dbReference type="InterPro" id="IPR002293">
    <property type="entry name" value="AA/rel_permease1"/>
</dbReference>
<sequence>MAMRAIQVMPIPSAEQASSNPSDGFHHYKHSALDIWALGITIVIGGQYFSWNAGLAAGTLSYGVAVLLMGLAYLCLALSMAEMTSMLPFAGGAYGLARCALSFYAGFIMGCAEAIEYIMYVTCSVVQLGRMLADKWPQLRGLEFLVWFAIYAVACSAIILGGKFFWRWNMMLALISLGIILVFCLGSSGQVNLAANGGGQDMLVVGGFMAFMKASPLSTWFFVGIEALNTLSNEVHDPKTTIPKGQVACMLTLLITSAAVFFVSISLPPGMPAVATALAPLSGGFSLLLNISEANAMLFSIPATFATIQGFILAFTNIIGAMANSRLLPAVLSQRHAILGTPVYAVLGGSALSFSLCFLDGYVDGLDRTLFNICILFGLAAYSSQCLGYIFLKRRYPNLHRQFVSPVGIPGVVFAICVWVMNMVSIVAFQDDHHLSFVVAVGLVALFSAYYYVVAKHRQTISDDERKILFFVHVSINNGSKRKRSMRRRASSGASPWWKRFAFFMAKPESTPDIRAAQPVNTLRSHESMHTGETTTDLTVAIASESPRPPSEMQ</sequence>
<feature type="transmembrane region" description="Helical" evidence="6">
    <location>
        <begin position="145"/>
        <end position="166"/>
    </location>
</feature>
<protein>
    <submittedName>
        <fullName evidence="8">Aste57867_25197 protein</fullName>
    </submittedName>
</protein>
<evidence type="ECO:0000313" key="9">
    <source>
        <dbReference type="Proteomes" id="UP000332933"/>
    </source>
</evidence>
<dbReference type="AlphaFoldDB" id="A0A485LSG8"/>
<dbReference type="PANTHER" id="PTHR42770:SF7">
    <property type="entry name" value="MEMBRANE PROTEIN"/>
    <property type="match status" value="1"/>
</dbReference>
<dbReference type="EMBL" id="CAADRA010007528">
    <property type="protein sequence ID" value="VFU01824.1"/>
    <property type="molecule type" value="Genomic_DNA"/>
</dbReference>
<gene>
    <name evidence="8" type="primary">Aste57867_25197</name>
    <name evidence="7" type="ORF">As57867_025119</name>
    <name evidence="8" type="ORF">ASTE57867_25197</name>
</gene>
<dbReference type="GO" id="GO:0022857">
    <property type="term" value="F:transmembrane transporter activity"/>
    <property type="evidence" value="ECO:0007669"/>
    <property type="project" value="InterPro"/>
</dbReference>
<feature type="transmembrane region" description="Helical" evidence="6">
    <location>
        <begin position="343"/>
        <end position="363"/>
    </location>
</feature>
<dbReference type="EMBL" id="VJMH01007502">
    <property type="protein sequence ID" value="KAF0682679.1"/>
    <property type="molecule type" value="Genomic_DNA"/>
</dbReference>
<evidence type="ECO:0000256" key="4">
    <source>
        <dbReference type="ARBA" id="ARBA00022989"/>
    </source>
</evidence>
<reference evidence="8 9" key="1">
    <citation type="submission" date="2019-03" db="EMBL/GenBank/DDBJ databases">
        <authorList>
            <person name="Gaulin E."/>
            <person name="Dumas B."/>
        </authorList>
    </citation>
    <scope>NUCLEOTIDE SEQUENCE [LARGE SCALE GENOMIC DNA]</scope>
    <source>
        <strain evidence="8">CBS 568.67</strain>
    </source>
</reference>
<dbReference type="Gene3D" id="1.20.1740.10">
    <property type="entry name" value="Amino acid/polyamine transporter I"/>
    <property type="match status" value="1"/>
</dbReference>
<organism evidence="8 9">
    <name type="scientific">Aphanomyces stellatus</name>
    <dbReference type="NCBI Taxonomy" id="120398"/>
    <lineage>
        <taxon>Eukaryota</taxon>
        <taxon>Sar</taxon>
        <taxon>Stramenopiles</taxon>
        <taxon>Oomycota</taxon>
        <taxon>Saprolegniomycetes</taxon>
        <taxon>Saprolegniales</taxon>
        <taxon>Verrucalvaceae</taxon>
        <taxon>Aphanomyces</taxon>
    </lineage>
</organism>
<dbReference type="PANTHER" id="PTHR42770">
    <property type="entry name" value="AMINO ACID TRANSPORTER-RELATED"/>
    <property type="match status" value="1"/>
</dbReference>
<reference evidence="7" key="2">
    <citation type="submission" date="2019-06" db="EMBL/GenBank/DDBJ databases">
        <title>Genomics analysis of Aphanomyces spp. identifies a new class of oomycete effector associated with host adaptation.</title>
        <authorList>
            <person name="Gaulin E."/>
        </authorList>
    </citation>
    <scope>NUCLEOTIDE SEQUENCE</scope>
    <source>
        <strain evidence="7">CBS 578.67</strain>
    </source>
</reference>
<feature type="transmembrane region" description="Helical" evidence="6">
    <location>
        <begin position="245"/>
        <end position="265"/>
    </location>
</feature>
<keyword evidence="3 6" id="KW-0812">Transmembrane</keyword>
<evidence type="ECO:0000256" key="3">
    <source>
        <dbReference type="ARBA" id="ARBA00022692"/>
    </source>
</evidence>
<accession>A0A485LSG8</accession>
<feature type="transmembrane region" description="Helical" evidence="6">
    <location>
        <begin position="369"/>
        <end position="392"/>
    </location>
</feature>
<evidence type="ECO:0000256" key="2">
    <source>
        <dbReference type="ARBA" id="ARBA00022475"/>
    </source>
</evidence>
<keyword evidence="2" id="KW-1003">Cell membrane</keyword>
<feature type="transmembrane region" description="Helical" evidence="6">
    <location>
        <begin position="172"/>
        <end position="195"/>
    </location>
</feature>
<proteinExistence type="predicted"/>
<dbReference type="InterPro" id="IPR050367">
    <property type="entry name" value="APC_superfamily"/>
</dbReference>
<dbReference type="Pfam" id="PF13520">
    <property type="entry name" value="AA_permease_2"/>
    <property type="match status" value="1"/>
</dbReference>
<evidence type="ECO:0000313" key="7">
    <source>
        <dbReference type="EMBL" id="KAF0682679.1"/>
    </source>
</evidence>
<evidence type="ECO:0000256" key="5">
    <source>
        <dbReference type="ARBA" id="ARBA00023136"/>
    </source>
</evidence>
<evidence type="ECO:0000256" key="6">
    <source>
        <dbReference type="SAM" id="Phobius"/>
    </source>
</evidence>
<feature type="transmembrane region" description="Helical" evidence="6">
    <location>
        <begin position="404"/>
        <end position="429"/>
    </location>
</feature>
<keyword evidence="4 6" id="KW-1133">Transmembrane helix</keyword>
<keyword evidence="9" id="KW-1185">Reference proteome</keyword>
<feature type="transmembrane region" description="Helical" evidence="6">
    <location>
        <begin position="272"/>
        <end position="291"/>
    </location>
</feature>
<evidence type="ECO:0000313" key="8">
    <source>
        <dbReference type="EMBL" id="VFU01824.1"/>
    </source>
</evidence>
<feature type="transmembrane region" description="Helical" evidence="6">
    <location>
        <begin position="202"/>
        <end position="225"/>
    </location>
</feature>
<keyword evidence="5 6" id="KW-0472">Membrane</keyword>
<evidence type="ECO:0000256" key="1">
    <source>
        <dbReference type="ARBA" id="ARBA00004651"/>
    </source>
</evidence>
<feature type="transmembrane region" description="Helical" evidence="6">
    <location>
        <begin position="32"/>
        <end position="49"/>
    </location>
</feature>
<dbReference type="OrthoDB" id="74422at2759"/>
<feature type="transmembrane region" description="Helical" evidence="6">
    <location>
        <begin position="55"/>
        <end position="75"/>
    </location>
</feature>